<protein>
    <submittedName>
        <fullName evidence="3">RHS repeat protein</fullName>
    </submittedName>
</protein>
<dbReference type="Pfam" id="PF05593">
    <property type="entry name" value="RHS_repeat"/>
    <property type="match status" value="2"/>
</dbReference>
<dbReference type="Gene3D" id="2.180.10.10">
    <property type="entry name" value="RHS repeat-associated core"/>
    <property type="match status" value="2"/>
</dbReference>
<dbReference type="InterPro" id="IPR022385">
    <property type="entry name" value="Rhs_assc_core"/>
</dbReference>
<dbReference type="EMBL" id="SHMC01000011">
    <property type="protein sequence ID" value="TAA20190.1"/>
    <property type="molecule type" value="Genomic_DNA"/>
</dbReference>
<dbReference type="NCBIfam" id="TIGR01643">
    <property type="entry name" value="YD_repeat_2x"/>
    <property type="match status" value="7"/>
</dbReference>
<evidence type="ECO:0000256" key="1">
    <source>
        <dbReference type="ARBA" id="ARBA00022737"/>
    </source>
</evidence>
<feature type="domain" description="Teneurin-like YD-shell" evidence="2">
    <location>
        <begin position="821"/>
        <end position="1090"/>
    </location>
</feature>
<keyword evidence="1" id="KW-0677">Repeat</keyword>
<evidence type="ECO:0000313" key="3">
    <source>
        <dbReference type="EMBL" id="TAA20190.1"/>
    </source>
</evidence>
<dbReference type="AlphaFoldDB" id="A0A4Q8L4U1"/>
<comment type="caution">
    <text evidence="3">The sequence shown here is derived from an EMBL/GenBank/DDBJ whole genome shotgun (WGS) entry which is preliminary data.</text>
</comment>
<accession>A0A4Q8L4U1</accession>
<dbReference type="InterPro" id="IPR006530">
    <property type="entry name" value="YD"/>
</dbReference>
<dbReference type="InterPro" id="IPR031325">
    <property type="entry name" value="RHS_repeat"/>
</dbReference>
<gene>
    <name evidence="3" type="ORF">EA660_19255</name>
</gene>
<organism evidence="3 4">
    <name type="scientific">Pseudoxanthomonas winnipegensis</name>
    <dbReference type="NCBI Taxonomy" id="2480810"/>
    <lineage>
        <taxon>Bacteria</taxon>
        <taxon>Pseudomonadati</taxon>
        <taxon>Pseudomonadota</taxon>
        <taxon>Gammaproteobacteria</taxon>
        <taxon>Lysobacterales</taxon>
        <taxon>Lysobacteraceae</taxon>
        <taxon>Pseudoxanthomonas</taxon>
    </lineage>
</organism>
<name>A0A4Q8L4U1_9GAMM</name>
<dbReference type="PANTHER" id="PTHR32305">
    <property type="match status" value="1"/>
</dbReference>
<dbReference type="NCBIfam" id="TIGR03696">
    <property type="entry name" value="Rhs_assc_core"/>
    <property type="match status" value="1"/>
</dbReference>
<dbReference type="PANTHER" id="PTHR32305:SF15">
    <property type="entry name" value="PROTEIN RHSA-RELATED"/>
    <property type="match status" value="1"/>
</dbReference>
<dbReference type="OrthoDB" id="9816400at2"/>
<feature type="domain" description="Teneurin-like YD-shell" evidence="2">
    <location>
        <begin position="505"/>
        <end position="681"/>
    </location>
</feature>
<reference evidence="3 4" key="1">
    <citation type="submission" date="2019-02" db="EMBL/GenBank/DDBJ databases">
        <title>WGS of Pseudoxanthomonas species novum from clinical isolates.</title>
        <authorList>
            <person name="Bernier A.-M."/>
            <person name="Bernard K."/>
            <person name="Vachon A."/>
        </authorList>
    </citation>
    <scope>NUCLEOTIDE SEQUENCE [LARGE SCALE GENOMIC DNA]</scope>
    <source>
        <strain evidence="3 4">NML171200</strain>
    </source>
</reference>
<dbReference type="InterPro" id="IPR050708">
    <property type="entry name" value="T6SS_VgrG/RHS"/>
</dbReference>
<dbReference type="InterPro" id="IPR056823">
    <property type="entry name" value="TEN-like_YD-shell"/>
</dbReference>
<sequence length="1242" mass="135589">MRSEDGSPAFVKAFRRNGSVWAFTKSADGWVNDYGTEAKLSFNANNKTYSIKLSGDEETYNENGKLSSILRRGNIIELGRDNFGRIEHLSSQDGRKISLSYKSESSTFPSQACVSNDGCIAYEINENEVITKVIFQDGGSKSYLYSSGTYLVGIVDENTDRYATYSYQTTSGSAISTKHGASADNYSVSYNNASGSKQAIVTTPTGSTRTIEFTKLANGINSVTQLETSCQGCATVDYKFDINEKGRILKRYSPSGAGSLNLSYERDVLGRTIRTTNLLGLDKLTSYNDEENAPSKIEWRSDGVPQRDILITYDNRAQLVKVESRDLKSNNSRSYSFSRCDGTDLQCPIPGLLLSQDGPRIDVSDITNFSYFTGDDTGCGSYGACRYRKGYINKVTNALGQVIEVTDYNGAGRPLSVKDPNGVITDYEYHPRGWLTATKVRGADSSTESDDRITRIDYWPTGLVKRVTQPDGAFTTYTYDAAHRLTDISDNAGNTIHYTLDNAGNRIAEDTKDANGNLKRTLSRVYNQLGQLATQADAVGNPTDYGYDANGNTTSATDALSRITQSEYDPLNRLKRTLQDVGGIAAETKFAYDALDNLTEVTDPKGLKTTYTYNGLGELTKQVSPDTGTTLFTYDSAGNRITQKDARSKTTTYSYDALNRLAGIAYANTSFNVTYTYDANQSVCTAAESFPVGRLTKMQDGSGTTQYCYNRFGDLTRKVQTVNGVALTLRYSYAPGGQLTAMTYPDGAVVDYVRDSQGRITEVGVKPSAGARQVLLTGATYHPFGPAAGWTYGNGRQMTRTLDLDYRPAAIHDASTGGLAVGFNYDEVGNLVELTQPGSTLPQVGFGYDALGRLTQFKDGPTGTVIDGYGYDKTGNRTSLSTAAGTSTYSYPTTSHRLTNVGGIARTYDAAGNTTGINGTAKQFVYDDTGRMSSVKAGGTTTRNYKYNGKGERVRSYLSTANTYTLYDEAGHWIGDYGANGTPVQQAIWMDDLPVGLRTAAAGTVSYIEPDHLGSPRVVIDPVANTSIWEWDIKGEVFGATAPKQDPDADGVSFNLDLRLPGQRYDGATGFYYNFFRDYDPSAGRYIQSDPIGLNGGISTFSYVDSSPLSLADFFGLQITMPWVSPMVRPAPIPGPIDVAPFLAPRTPRDPFGEYCQSLIRRIQNTKDEIYNKRIPALAKDPNPLPRRIGPGERLRDTIRGHEKLLNRRLRDLKDLEDEYDRECGPATLACESKGAESVTSG</sequence>
<dbReference type="Pfam" id="PF25023">
    <property type="entry name" value="TEN_YD-shell"/>
    <property type="match status" value="2"/>
</dbReference>
<evidence type="ECO:0000313" key="4">
    <source>
        <dbReference type="Proteomes" id="UP000292627"/>
    </source>
</evidence>
<dbReference type="Proteomes" id="UP000292627">
    <property type="component" value="Unassembled WGS sequence"/>
</dbReference>
<evidence type="ECO:0000259" key="2">
    <source>
        <dbReference type="Pfam" id="PF25023"/>
    </source>
</evidence>
<proteinExistence type="predicted"/>